<organism evidence="1 2">
    <name type="scientific">Archangium minus</name>
    <dbReference type="NCBI Taxonomy" id="83450"/>
    <lineage>
        <taxon>Bacteria</taxon>
        <taxon>Pseudomonadati</taxon>
        <taxon>Myxococcota</taxon>
        <taxon>Myxococcia</taxon>
        <taxon>Myxococcales</taxon>
        <taxon>Cystobacterineae</taxon>
        <taxon>Archangiaceae</taxon>
        <taxon>Archangium</taxon>
    </lineage>
</organism>
<sequence>MALVFRKLLEPEFGRELRVFDAEDVGGGVSLARSLLLNRKSVVAVVTDAKPEELRQTHRSIVYLLISVACADLWKVSLLVPETEVLLFQERGVLRQVLGREPTEEALRRGQTEPRRVLEEQLGLEGRALDEELCRRLGAVDVRPLAGQPAVQQVRQFFQAHREGRASLPF</sequence>
<dbReference type="Proteomes" id="UP001611383">
    <property type="component" value="Chromosome"/>
</dbReference>
<keyword evidence="2" id="KW-1185">Reference proteome</keyword>
<evidence type="ECO:0000313" key="2">
    <source>
        <dbReference type="Proteomes" id="UP001611383"/>
    </source>
</evidence>
<dbReference type="RefSeq" id="WP_395814963.1">
    <property type="nucleotide sequence ID" value="NZ_CP043494.1"/>
</dbReference>
<evidence type="ECO:0000313" key="1">
    <source>
        <dbReference type="EMBL" id="WNG43623.1"/>
    </source>
</evidence>
<reference evidence="1 2" key="1">
    <citation type="submission" date="2019-08" db="EMBL/GenBank/DDBJ databases">
        <title>Archangium and Cystobacter genomes.</title>
        <authorList>
            <person name="Chen I.-C.K."/>
            <person name="Wielgoss S."/>
        </authorList>
    </citation>
    <scope>NUCLEOTIDE SEQUENCE [LARGE SCALE GENOMIC DNA]</scope>
    <source>
        <strain evidence="1 2">Cbm 6</strain>
    </source>
</reference>
<gene>
    <name evidence="1" type="ORF">F0U60_05580</name>
</gene>
<name>A0ABY9WJ25_9BACT</name>
<accession>A0ABY9WJ25</accession>
<proteinExistence type="predicted"/>
<dbReference type="EMBL" id="CP043494">
    <property type="protein sequence ID" value="WNG43623.1"/>
    <property type="molecule type" value="Genomic_DNA"/>
</dbReference>
<protein>
    <submittedName>
        <fullName evidence="1">Uncharacterized protein</fullName>
    </submittedName>
</protein>